<sequence>MGRHAGGRVRLPDSGVVFRPTRRDIDPSTGEPTAHALWDRHAWEPSGRCWLWCGQLDVEVTWLGPMCSSGMHADLYSCRACLYELDQRVLESNIRRDIAALPVMPSMPGPPRR</sequence>
<dbReference type="EMBL" id="BAABIG010000022">
    <property type="protein sequence ID" value="GAA4797607.1"/>
    <property type="molecule type" value="Genomic_DNA"/>
</dbReference>
<evidence type="ECO:0000313" key="2">
    <source>
        <dbReference type="Proteomes" id="UP001501265"/>
    </source>
</evidence>
<accession>A0ABP9BP57</accession>
<protein>
    <submittedName>
        <fullName evidence="1">Uncharacterized protein</fullName>
    </submittedName>
</protein>
<reference evidence="2" key="1">
    <citation type="journal article" date="2019" name="Int. J. Syst. Evol. Microbiol.">
        <title>The Global Catalogue of Microorganisms (GCM) 10K type strain sequencing project: providing services to taxonomists for standard genome sequencing and annotation.</title>
        <authorList>
            <consortium name="The Broad Institute Genomics Platform"/>
            <consortium name="The Broad Institute Genome Sequencing Center for Infectious Disease"/>
            <person name="Wu L."/>
            <person name="Ma J."/>
        </authorList>
    </citation>
    <scope>NUCLEOTIDE SEQUENCE [LARGE SCALE GENOMIC DNA]</scope>
    <source>
        <strain evidence="2">JCM 18081</strain>
    </source>
</reference>
<proteinExistence type="predicted"/>
<evidence type="ECO:0000313" key="1">
    <source>
        <dbReference type="EMBL" id="GAA4797607.1"/>
    </source>
</evidence>
<name>A0ABP9BP57_9ACTN</name>
<gene>
    <name evidence="1" type="ORF">GCM10023220_26120</name>
</gene>
<keyword evidence="2" id="KW-1185">Reference proteome</keyword>
<dbReference type="Proteomes" id="UP001501265">
    <property type="component" value="Unassembled WGS sequence"/>
</dbReference>
<organism evidence="1 2">
    <name type="scientific">Streptomyces ziwulingensis</name>
    <dbReference type="NCBI Taxonomy" id="1045501"/>
    <lineage>
        <taxon>Bacteria</taxon>
        <taxon>Bacillati</taxon>
        <taxon>Actinomycetota</taxon>
        <taxon>Actinomycetes</taxon>
        <taxon>Kitasatosporales</taxon>
        <taxon>Streptomycetaceae</taxon>
        <taxon>Streptomyces</taxon>
    </lineage>
</organism>
<comment type="caution">
    <text evidence="1">The sequence shown here is derived from an EMBL/GenBank/DDBJ whole genome shotgun (WGS) entry which is preliminary data.</text>
</comment>